<keyword evidence="1" id="KW-0677">Repeat</keyword>
<dbReference type="InterPro" id="IPR040623">
    <property type="entry name" value="RPN2_C"/>
</dbReference>
<organism evidence="4 5">
    <name type="scientific">Rattus norvegicus</name>
    <name type="common">Rat</name>
    <dbReference type="NCBI Taxonomy" id="10116"/>
    <lineage>
        <taxon>Eukaryota</taxon>
        <taxon>Metazoa</taxon>
        <taxon>Chordata</taxon>
        <taxon>Craniata</taxon>
        <taxon>Vertebrata</taxon>
        <taxon>Euteleostomi</taxon>
        <taxon>Mammalia</taxon>
        <taxon>Eutheria</taxon>
        <taxon>Euarchontoglires</taxon>
        <taxon>Glires</taxon>
        <taxon>Rodentia</taxon>
        <taxon>Myomorpha</taxon>
        <taxon>Muroidea</taxon>
        <taxon>Muridae</taxon>
        <taxon>Murinae</taxon>
        <taxon>Rattus</taxon>
    </lineage>
</organism>
<dbReference type="RGD" id="621669">
    <property type="gene designation" value="Psmd1"/>
</dbReference>
<sequence>MPKVQYKSNCKPSTFAYPAPLEVPKEKEKEKVSTAVLSITAKAKKKEKEKEKKEEEKMEVDEAEKKEEKEKKKEPEPNFQLLDNPARVMPAQLKVLSMTETCRYQPFKPLSIGGIIILKDTSEDIEELVEPVAAHGPKIEEEEQEPEPPEPFEYIDD</sequence>
<gene>
    <name evidence="4 6" type="primary">Psmd1</name>
    <name evidence="4" type="ORF">rCG_23832</name>
</gene>
<feature type="compositionally biased region" description="Basic and acidic residues" evidence="2">
    <location>
        <begin position="63"/>
        <end position="76"/>
    </location>
</feature>
<feature type="domain" description="26S proteasome regulatory subunit RPN2 C-terminal" evidence="3">
    <location>
        <begin position="1"/>
        <end position="126"/>
    </location>
</feature>
<evidence type="ECO:0000313" key="4">
    <source>
        <dbReference type="EMBL" id="EDL75568.1"/>
    </source>
</evidence>
<dbReference type="GO" id="GO:0000502">
    <property type="term" value="C:proteasome complex"/>
    <property type="evidence" value="ECO:0007669"/>
    <property type="project" value="UniProtKB-KW"/>
</dbReference>
<name>A6JWG1_RAT</name>
<dbReference type="EMBL" id="CH474004">
    <property type="protein sequence ID" value="EDL75568.1"/>
    <property type="molecule type" value="Genomic_DNA"/>
</dbReference>
<evidence type="ECO:0000256" key="1">
    <source>
        <dbReference type="ARBA" id="ARBA00022737"/>
    </source>
</evidence>
<feature type="compositionally biased region" description="Basic and acidic residues" evidence="2">
    <location>
        <begin position="46"/>
        <end position="56"/>
    </location>
</feature>
<dbReference type="PANTHER" id="PTHR10943">
    <property type="entry name" value="26S PROTEASOME NON-ATPASE REGULATORY SUBUNIT"/>
    <property type="match status" value="1"/>
</dbReference>
<feature type="compositionally biased region" description="Acidic residues" evidence="2">
    <location>
        <begin position="140"/>
        <end position="157"/>
    </location>
</feature>
<evidence type="ECO:0000313" key="6">
    <source>
        <dbReference type="RGD" id="621669"/>
    </source>
</evidence>
<evidence type="ECO:0000259" key="3">
    <source>
        <dbReference type="Pfam" id="PF18004"/>
    </source>
</evidence>
<keyword evidence="4" id="KW-0647">Proteasome</keyword>
<feature type="compositionally biased region" description="Basic and acidic residues" evidence="2">
    <location>
        <begin position="23"/>
        <end position="32"/>
    </location>
</feature>
<reference evidence="5" key="1">
    <citation type="submission" date="2005-09" db="EMBL/GenBank/DDBJ databases">
        <authorList>
            <person name="Mural R.J."/>
            <person name="Li P.W."/>
            <person name="Adams M.D."/>
            <person name="Amanatides P.G."/>
            <person name="Baden-Tillson H."/>
            <person name="Barnstead M."/>
            <person name="Chin S.H."/>
            <person name="Dew I."/>
            <person name="Evans C.A."/>
            <person name="Ferriera S."/>
            <person name="Flanigan M."/>
            <person name="Fosler C."/>
            <person name="Glodek A."/>
            <person name="Gu Z."/>
            <person name="Holt R.A."/>
            <person name="Jennings D."/>
            <person name="Kraft C.L."/>
            <person name="Lu F."/>
            <person name="Nguyen T."/>
            <person name="Nusskern D.R."/>
            <person name="Pfannkoch C.M."/>
            <person name="Sitter C."/>
            <person name="Sutton G.G."/>
            <person name="Venter J.C."/>
            <person name="Wang Z."/>
            <person name="Woodage T."/>
            <person name="Zheng X.H."/>
            <person name="Zhong F."/>
        </authorList>
    </citation>
    <scope>NUCLEOTIDE SEQUENCE [LARGE SCALE GENOMIC DNA]</scope>
    <source>
        <strain>BN</strain>
        <strain evidence="5">Sprague-Dawley</strain>
    </source>
</reference>
<evidence type="ECO:0000256" key="2">
    <source>
        <dbReference type="SAM" id="MobiDB-lite"/>
    </source>
</evidence>
<feature type="region of interest" description="Disordered" evidence="2">
    <location>
        <begin position="15"/>
        <end position="85"/>
    </location>
</feature>
<protein>
    <submittedName>
        <fullName evidence="4">Proteasome (Prosome, macropain) 26S subunit, non-ATPase, 1, isoform CRA_b</fullName>
    </submittedName>
</protein>
<dbReference type="AlphaFoldDB" id="A6JWG1"/>
<dbReference type="PANTHER" id="PTHR10943:SF2">
    <property type="entry name" value="26S PROTEASOME NON-ATPASE REGULATORY SUBUNIT 1"/>
    <property type="match status" value="1"/>
</dbReference>
<proteinExistence type="predicted"/>
<feature type="region of interest" description="Disordered" evidence="2">
    <location>
        <begin position="134"/>
        <end position="157"/>
    </location>
</feature>
<dbReference type="Pfam" id="PF18004">
    <property type="entry name" value="RPN2_C"/>
    <property type="match status" value="1"/>
</dbReference>
<evidence type="ECO:0000313" key="5">
    <source>
        <dbReference type="Proteomes" id="UP000234681"/>
    </source>
</evidence>
<accession>A6JWG1</accession>
<dbReference type="Proteomes" id="UP000234681">
    <property type="component" value="Chromosome 9"/>
</dbReference>